<dbReference type="Proteomes" id="UP001268683">
    <property type="component" value="Chromosome"/>
</dbReference>
<dbReference type="GO" id="GO:0004175">
    <property type="term" value="F:endopeptidase activity"/>
    <property type="evidence" value="ECO:0007669"/>
    <property type="project" value="TreeGrafter"/>
</dbReference>
<dbReference type="GO" id="GO:0008236">
    <property type="term" value="F:serine-type peptidase activity"/>
    <property type="evidence" value="ECO:0007669"/>
    <property type="project" value="InterPro"/>
</dbReference>
<feature type="chain" id="PRO_5041301299" evidence="1">
    <location>
        <begin position="25"/>
        <end position="491"/>
    </location>
</feature>
<dbReference type="SMART" id="SM00245">
    <property type="entry name" value="TSPc"/>
    <property type="match status" value="1"/>
</dbReference>
<keyword evidence="1" id="KW-0732">Signal</keyword>
<evidence type="ECO:0000259" key="2">
    <source>
        <dbReference type="SMART" id="SM00245"/>
    </source>
</evidence>
<feature type="signal peptide" evidence="1">
    <location>
        <begin position="1"/>
        <end position="24"/>
    </location>
</feature>
<reference evidence="3" key="1">
    <citation type="submission" date="2023-04" db="EMBL/GenBank/DDBJ databases">
        <title>Complete genome sequence of Temperatibacter marinus.</title>
        <authorList>
            <person name="Rong J.-C."/>
            <person name="Yi M.-L."/>
            <person name="Zhao Q."/>
        </authorList>
    </citation>
    <scope>NUCLEOTIDE SEQUENCE</scope>
    <source>
        <strain evidence="3">NBRC 110045</strain>
    </source>
</reference>
<name>A0AA52H951_9PROT</name>
<evidence type="ECO:0000313" key="4">
    <source>
        <dbReference type="Proteomes" id="UP001268683"/>
    </source>
</evidence>
<dbReference type="SUPFAM" id="SSF52096">
    <property type="entry name" value="ClpP/crotonase"/>
    <property type="match status" value="1"/>
</dbReference>
<protein>
    <submittedName>
        <fullName evidence="3">S41 family peptidase</fullName>
    </submittedName>
</protein>
<gene>
    <name evidence="3" type="ORF">QGN29_00345</name>
</gene>
<organism evidence="3 4">
    <name type="scientific">Temperatibacter marinus</name>
    <dbReference type="NCBI Taxonomy" id="1456591"/>
    <lineage>
        <taxon>Bacteria</taxon>
        <taxon>Pseudomonadati</taxon>
        <taxon>Pseudomonadota</taxon>
        <taxon>Alphaproteobacteria</taxon>
        <taxon>Kordiimonadales</taxon>
        <taxon>Temperatibacteraceae</taxon>
        <taxon>Temperatibacter</taxon>
    </lineage>
</organism>
<evidence type="ECO:0000256" key="1">
    <source>
        <dbReference type="SAM" id="SignalP"/>
    </source>
</evidence>
<dbReference type="EMBL" id="CP123872">
    <property type="protein sequence ID" value="WND02811.1"/>
    <property type="molecule type" value="Genomic_DNA"/>
</dbReference>
<dbReference type="InterPro" id="IPR005151">
    <property type="entry name" value="Tail-specific_protease"/>
</dbReference>
<dbReference type="KEGG" id="tmk:QGN29_00345"/>
<dbReference type="Gene3D" id="3.90.226.10">
    <property type="entry name" value="2-enoyl-CoA Hydratase, Chain A, domain 1"/>
    <property type="match status" value="1"/>
</dbReference>
<dbReference type="GO" id="GO:0006508">
    <property type="term" value="P:proteolysis"/>
    <property type="evidence" value="ECO:0007669"/>
    <property type="project" value="InterPro"/>
</dbReference>
<evidence type="ECO:0000313" key="3">
    <source>
        <dbReference type="EMBL" id="WND02811.1"/>
    </source>
</evidence>
<feature type="domain" description="Tail specific protease" evidence="2">
    <location>
        <begin position="225"/>
        <end position="463"/>
    </location>
</feature>
<accession>A0AA52H951</accession>
<dbReference type="RefSeq" id="WP_310798649.1">
    <property type="nucleotide sequence ID" value="NZ_CP123872.1"/>
</dbReference>
<dbReference type="Pfam" id="PF03572">
    <property type="entry name" value="Peptidase_S41"/>
    <property type="match status" value="1"/>
</dbReference>
<dbReference type="AlphaFoldDB" id="A0AA52H951"/>
<dbReference type="PANTHER" id="PTHR32060:SF22">
    <property type="entry name" value="CARBOXYL-TERMINAL-PROCESSING PEPTIDASE 3, CHLOROPLASTIC"/>
    <property type="match status" value="1"/>
</dbReference>
<proteinExistence type="predicted"/>
<dbReference type="PANTHER" id="PTHR32060">
    <property type="entry name" value="TAIL-SPECIFIC PROTEASE"/>
    <property type="match status" value="1"/>
</dbReference>
<dbReference type="InterPro" id="IPR029045">
    <property type="entry name" value="ClpP/crotonase-like_dom_sf"/>
</dbReference>
<sequence>MQFIKNTCLCLIILFIITTKHTHADENPSHQMLTVTQLQSDFDALYQRLKNAHIDLYAHTNKTAYDNFFSSIKSDLNKPMSRLEAKVLFQKFVAFGKVAHARIDFPEVEYQEYRQAGGKIFPIFPRIIEGKTYVSENYSENKYIKIGDEILSVNSKAISSYLAKLSKHISADTQYIADSILEFSFPKYLWLEYGEINSFDLILKSQTGHIYKASIKSLAKLDTPENRSFFTLSPTDRVVKMLTDSVGYFRPGPFYNAENPSQLWNSKYFIEFLDKAFENTFTKKAKKLIIDLRLNPGGDVSFSDPIIAWFADRSFKFNSSFKVKSSHEADIANQKRLDGRPVDKNSISYRYAKHYNKTPYGDFFNLDFSNVKPREGDLYKGEVYVLVNRHSFSNAVTFASIVQDYKFGIIVGEKTSDMATTYGAMETFTLPETKISVGFPKAHIVRPSGELKNDGVKPDWTITSPIVQTQEDVVLNKLLGMIVEKTKQSNN</sequence>
<keyword evidence="4" id="KW-1185">Reference proteome</keyword>